<reference evidence="3 4" key="1">
    <citation type="submission" date="2016-10" db="EMBL/GenBank/DDBJ databases">
        <authorList>
            <person name="de Groot N.N."/>
        </authorList>
    </citation>
    <scope>NUCLEOTIDE SEQUENCE [LARGE SCALE GENOMIC DNA]</scope>
    <source>
        <strain evidence="3 4">CGMCC 4.6533</strain>
    </source>
</reference>
<evidence type="ECO:0000256" key="1">
    <source>
        <dbReference type="SAM" id="MobiDB-lite"/>
    </source>
</evidence>
<dbReference type="Pfam" id="PF02589">
    <property type="entry name" value="LUD_dom"/>
    <property type="match status" value="1"/>
</dbReference>
<evidence type="ECO:0000313" key="4">
    <source>
        <dbReference type="Proteomes" id="UP000199202"/>
    </source>
</evidence>
<feature type="domain" description="LUD" evidence="2">
    <location>
        <begin position="4"/>
        <end position="72"/>
    </location>
</feature>
<dbReference type="EMBL" id="FNDJ01000030">
    <property type="protein sequence ID" value="SDL77058.1"/>
    <property type="molecule type" value="Genomic_DNA"/>
</dbReference>
<evidence type="ECO:0000259" key="2">
    <source>
        <dbReference type="Pfam" id="PF02589"/>
    </source>
</evidence>
<gene>
    <name evidence="3" type="ORF">SAMN05421869_130100</name>
</gene>
<proteinExistence type="predicted"/>
<dbReference type="STRING" id="633440.SAMN05421869_130100"/>
<accession>A0A1G9MS13</accession>
<evidence type="ECO:0000313" key="3">
    <source>
        <dbReference type="EMBL" id="SDL77058.1"/>
    </source>
</evidence>
<dbReference type="RefSeq" id="WP_218136273.1">
    <property type="nucleotide sequence ID" value="NZ_FNDJ01000030.1"/>
</dbReference>
<dbReference type="InterPro" id="IPR003741">
    <property type="entry name" value="LUD_dom"/>
</dbReference>
<dbReference type="AlphaFoldDB" id="A0A1G9MS13"/>
<sequence>MFAVYLVSSVSAVTETGALVVPSVSGSQLPAYSGDAAHAIWIAGAQKLVPDLSATLRRVEEHALPSKATPAQKVYGQPSAVNRILNAQPHPGAAPFCCCAKPSDSDTTSRTRRPSPSTPPTSITSGPFRYSHQT</sequence>
<dbReference type="Proteomes" id="UP000199202">
    <property type="component" value="Unassembled WGS sequence"/>
</dbReference>
<keyword evidence="4" id="KW-1185">Reference proteome</keyword>
<feature type="region of interest" description="Disordered" evidence="1">
    <location>
        <begin position="96"/>
        <end position="134"/>
    </location>
</feature>
<protein>
    <submittedName>
        <fullName evidence="3">Uncharacterized ACR, YkgG family COG1556</fullName>
    </submittedName>
</protein>
<organism evidence="3 4">
    <name type="scientific">Nonomuraea jiangxiensis</name>
    <dbReference type="NCBI Taxonomy" id="633440"/>
    <lineage>
        <taxon>Bacteria</taxon>
        <taxon>Bacillati</taxon>
        <taxon>Actinomycetota</taxon>
        <taxon>Actinomycetes</taxon>
        <taxon>Streptosporangiales</taxon>
        <taxon>Streptosporangiaceae</taxon>
        <taxon>Nonomuraea</taxon>
    </lineage>
</organism>
<name>A0A1G9MS13_9ACTN</name>